<keyword evidence="2" id="KW-1185">Reference proteome</keyword>
<sequence length="75" mass="8969">MSYKKFLISEWMERLRHIYRESPSAVIDMTYVETLGDRLEASVVSQRDEILMEIRTIKIIIKYRGTVNTPFSYSY</sequence>
<dbReference type="EMBL" id="VUJU01009045">
    <property type="protein sequence ID" value="KAF0722634.1"/>
    <property type="molecule type" value="Genomic_DNA"/>
</dbReference>
<organism evidence="1 2">
    <name type="scientific">Aphis craccivora</name>
    <name type="common">Cowpea aphid</name>
    <dbReference type="NCBI Taxonomy" id="307492"/>
    <lineage>
        <taxon>Eukaryota</taxon>
        <taxon>Metazoa</taxon>
        <taxon>Ecdysozoa</taxon>
        <taxon>Arthropoda</taxon>
        <taxon>Hexapoda</taxon>
        <taxon>Insecta</taxon>
        <taxon>Pterygota</taxon>
        <taxon>Neoptera</taxon>
        <taxon>Paraneoptera</taxon>
        <taxon>Hemiptera</taxon>
        <taxon>Sternorrhyncha</taxon>
        <taxon>Aphidomorpha</taxon>
        <taxon>Aphidoidea</taxon>
        <taxon>Aphididae</taxon>
        <taxon>Aphidini</taxon>
        <taxon>Aphis</taxon>
        <taxon>Aphis</taxon>
    </lineage>
</organism>
<dbReference type="AlphaFoldDB" id="A0A6G0W607"/>
<dbReference type="Proteomes" id="UP000478052">
    <property type="component" value="Unassembled WGS sequence"/>
</dbReference>
<proteinExistence type="predicted"/>
<evidence type="ECO:0000313" key="1">
    <source>
        <dbReference type="EMBL" id="KAF0722634.1"/>
    </source>
</evidence>
<reference evidence="1 2" key="1">
    <citation type="submission" date="2019-08" db="EMBL/GenBank/DDBJ databases">
        <title>Whole genome of Aphis craccivora.</title>
        <authorList>
            <person name="Voronova N.V."/>
            <person name="Shulinski R.S."/>
            <person name="Bandarenka Y.V."/>
            <person name="Zhorov D.G."/>
            <person name="Warner D."/>
        </authorList>
    </citation>
    <scope>NUCLEOTIDE SEQUENCE [LARGE SCALE GENOMIC DNA]</scope>
    <source>
        <strain evidence="1">180601</strain>
        <tissue evidence="1">Whole Body</tissue>
    </source>
</reference>
<gene>
    <name evidence="1" type="ORF">FWK35_00025657</name>
</gene>
<protein>
    <submittedName>
        <fullName evidence="1">Uncharacterized protein</fullName>
    </submittedName>
</protein>
<comment type="caution">
    <text evidence="1">The sequence shown here is derived from an EMBL/GenBank/DDBJ whole genome shotgun (WGS) entry which is preliminary data.</text>
</comment>
<name>A0A6G0W607_APHCR</name>
<accession>A0A6G0W607</accession>
<evidence type="ECO:0000313" key="2">
    <source>
        <dbReference type="Proteomes" id="UP000478052"/>
    </source>
</evidence>